<dbReference type="AlphaFoldDB" id="A0AAV5IYA2"/>
<name>A0AAV5IYA2_9ROSI</name>
<dbReference type="Proteomes" id="UP001054252">
    <property type="component" value="Unassembled WGS sequence"/>
</dbReference>
<gene>
    <name evidence="1" type="ORF">SLEP1_g15894</name>
</gene>
<evidence type="ECO:0000313" key="1">
    <source>
        <dbReference type="EMBL" id="GKV03620.1"/>
    </source>
</evidence>
<dbReference type="EMBL" id="BPVZ01000020">
    <property type="protein sequence ID" value="GKV03620.1"/>
    <property type="molecule type" value="Genomic_DNA"/>
</dbReference>
<sequence length="73" mass="8788">MISSWKMDLFLKFQALMLHWRRLNVLELPEVEKVEFLKSSQNRPLFSFEFLKGIRGGYIVLMCSDKNRSFMKK</sequence>
<evidence type="ECO:0000313" key="2">
    <source>
        <dbReference type="Proteomes" id="UP001054252"/>
    </source>
</evidence>
<proteinExistence type="predicted"/>
<reference evidence="1 2" key="1">
    <citation type="journal article" date="2021" name="Commun. Biol.">
        <title>The genome of Shorea leprosula (Dipterocarpaceae) highlights the ecological relevance of drought in aseasonal tropical rainforests.</title>
        <authorList>
            <person name="Ng K.K.S."/>
            <person name="Kobayashi M.J."/>
            <person name="Fawcett J.A."/>
            <person name="Hatakeyama M."/>
            <person name="Paape T."/>
            <person name="Ng C.H."/>
            <person name="Ang C.C."/>
            <person name="Tnah L.H."/>
            <person name="Lee C.T."/>
            <person name="Nishiyama T."/>
            <person name="Sese J."/>
            <person name="O'Brien M.J."/>
            <person name="Copetti D."/>
            <person name="Mohd Noor M.I."/>
            <person name="Ong R.C."/>
            <person name="Putra M."/>
            <person name="Sireger I.Z."/>
            <person name="Indrioko S."/>
            <person name="Kosugi Y."/>
            <person name="Izuno A."/>
            <person name="Isagi Y."/>
            <person name="Lee S.L."/>
            <person name="Shimizu K.K."/>
        </authorList>
    </citation>
    <scope>NUCLEOTIDE SEQUENCE [LARGE SCALE GENOMIC DNA]</scope>
    <source>
        <strain evidence="1">214</strain>
    </source>
</reference>
<organism evidence="1 2">
    <name type="scientific">Rubroshorea leprosula</name>
    <dbReference type="NCBI Taxonomy" id="152421"/>
    <lineage>
        <taxon>Eukaryota</taxon>
        <taxon>Viridiplantae</taxon>
        <taxon>Streptophyta</taxon>
        <taxon>Embryophyta</taxon>
        <taxon>Tracheophyta</taxon>
        <taxon>Spermatophyta</taxon>
        <taxon>Magnoliopsida</taxon>
        <taxon>eudicotyledons</taxon>
        <taxon>Gunneridae</taxon>
        <taxon>Pentapetalae</taxon>
        <taxon>rosids</taxon>
        <taxon>malvids</taxon>
        <taxon>Malvales</taxon>
        <taxon>Dipterocarpaceae</taxon>
        <taxon>Rubroshorea</taxon>
    </lineage>
</organism>
<accession>A0AAV5IYA2</accession>
<comment type="caution">
    <text evidence="1">The sequence shown here is derived from an EMBL/GenBank/DDBJ whole genome shotgun (WGS) entry which is preliminary data.</text>
</comment>
<protein>
    <submittedName>
        <fullName evidence="1">Uncharacterized protein</fullName>
    </submittedName>
</protein>
<keyword evidence="2" id="KW-1185">Reference proteome</keyword>